<keyword evidence="2" id="KW-1185">Reference proteome</keyword>
<comment type="caution">
    <text evidence="1">The sequence shown here is derived from an EMBL/GenBank/DDBJ whole genome shotgun (WGS) entry which is preliminary data.</text>
</comment>
<organism evidence="1 2">
    <name type="scientific">Dorea acetigenes</name>
    <dbReference type="NCBI Taxonomy" id="2981787"/>
    <lineage>
        <taxon>Bacteria</taxon>
        <taxon>Bacillati</taxon>
        <taxon>Bacillota</taxon>
        <taxon>Clostridia</taxon>
        <taxon>Lachnospirales</taxon>
        <taxon>Lachnospiraceae</taxon>
        <taxon>Dorea</taxon>
    </lineage>
</organism>
<evidence type="ECO:0000313" key="2">
    <source>
        <dbReference type="Proteomes" id="UP001652431"/>
    </source>
</evidence>
<sequence length="123" mass="14171">MYRIVIIAENFDFGASLAGWTERFFAGKGLFPRIDLYESEEKFYIELREKAPGGVIIALPGVAGLNAAEHLRSLWSECGLIWCSDLDFSLHAYRLRAEYFIKAPFVETELAEGLSRWMKNRRF</sequence>
<proteinExistence type="predicted"/>
<gene>
    <name evidence="1" type="ORF">OCV99_10970</name>
</gene>
<dbReference type="SUPFAM" id="SSF52172">
    <property type="entry name" value="CheY-like"/>
    <property type="match status" value="1"/>
</dbReference>
<evidence type="ECO:0000313" key="1">
    <source>
        <dbReference type="EMBL" id="MCU6687062.1"/>
    </source>
</evidence>
<dbReference type="RefSeq" id="WP_158370568.1">
    <property type="nucleotide sequence ID" value="NZ_JAOQJU010000013.1"/>
</dbReference>
<accession>A0ABT2RNR9</accession>
<dbReference type="Proteomes" id="UP001652431">
    <property type="component" value="Unassembled WGS sequence"/>
</dbReference>
<dbReference type="InterPro" id="IPR011006">
    <property type="entry name" value="CheY-like_superfamily"/>
</dbReference>
<protein>
    <submittedName>
        <fullName evidence="1">Response regulator</fullName>
    </submittedName>
</protein>
<dbReference type="EMBL" id="JAOQJU010000013">
    <property type="protein sequence ID" value="MCU6687062.1"/>
    <property type="molecule type" value="Genomic_DNA"/>
</dbReference>
<name>A0ABT2RNR9_9FIRM</name>
<reference evidence="1 2" key="1">
    <citation type="journal article" date="2021" name="ISME Commun">
        <title>Automated analysis of genomic sequences facilitates high-throughput and comprehensive description of bacteria.</title>
        <authorList>
            <person name="Hitch T.C.A."/>
        </authorList>
    </citation>
    <scope>NUCLEOTIDE SEQUENCE [LARGE SCALE GENOMIC DNA]</scope>
    <source>
        <strain evidence="1 2">Sanger_03</strain>
    </source>
</reference>